<protein>
    <recommendedName>
        <fullName evidence="4">Type III secretion system (T3SS) SseB-like protein</fullName>
    </recommendedName>
</protein>
<feature type="compositionally biased region" description="Low complexity" evidence="1">
    <location>
        <begin position="137"/>
        <end position="157"/>
    </location>
</feature>
<reference evidence="2 3" key="1">
    <citation type="journal article" date="2019" name="Int. J. Syst. Evol. Microbiol.">
        <title>The Global Catalogue of Microorganisms (GCM) 10K type strain sequencing project: providing services to taxonomists for standard genome sequencing and annotation.</title>
        <authorList>
            <consortium name="The Broad Institute Genomics Platform"/>
            <consortium name="The Broad Institute Genome Sequencing Center for Infectious Disease"/>
            <person name="Wu L."/>
            <person name="Ma J."/>
        </authorList>
    </citation>
    <scope>NUCLEOTIDE SEQUENCE [LARGE SCALE GENOMIC DNA]</scope>
    <source>
        <strain evidence="2 3">JCM 13004</strain>
    </source>
</reference>
<evidence type="ECO:0008006" key="4">
    <source>
        <dbReference type="Google" id="ProtNLM"/>
    </source>
</evidence>
<evidence type="ECO:0000256" key="1">
    <source>
        <dbReference type="SAM" id="MobiDB-lite"/>
    </source>
</evidence>
<sequence length="186" mass="19623">MGIRTASGTGGTTAAPGIASLRTPPHPDPTAAEHAPAATSRRNPMDQRHTPNDPEPYEPAPAGRLLVPVRPGPLGHTPRFFRTPLGARTAVAFTTERRLVTALGPAQPWIALAEPALRALAEPLGIDRLTVDPALVAPAPRPLTARRTPDRTTPAATPRERRAPTTEPRPWAPAAAAPRPGRAPSR</sequence>
<gene>
    <name evidence="2" type="ORF">GCM10009665_41720</name>
</gene>
<evidence type="ECO:0000313" key="2">
    <source>
        <dbReference type="EMBL" id="GAA1246451.1"/>
    </source>
</evidence>
<proteinExistence type="predicted"/>
<feature type="compositionally biased region" description="Low complexity" evidence="1">
    <location>
        <begin position="165"/>
        <end position="186"/>
    </location>
</feature>
<feature type="region of interest" description="Disordered" evidence="1">
    <location>
        <begin position="137"/>
        <end position="186"/>
    </location>
</feature>
<dbReference type="InterPro" id="IPR049975">
    <property type="entry name" value="SAV_915-like_dom"/>
</dbReference>
<evidence type="ECO:0000313" key="3">
    <source>
        <dbReference type="Proteomes" id="UP001500037"/>
    </source>
</evidence>
<dbReference type="NCBIfam" id="NF042914">
    <property type="entry name" value="SAV915_dom"/>
    <property type="match status" value="1"/>
</dbReference>
<name>A0ABN1WD03_9ACTN</name>
<dbReference type="Proteomes" id="UP001500037">
    <property type="component" value="Unassembled WGS sequence"/>
</dbReference>
<comment type="caution">
    <text evidence="2">The sequence shown here is derived from an EMBL/GenBank/DDBJ whole genome shotgun (WGS) entry which is preliminary data.</text>
</comment>
<feature type="region of interest" description="Disordered" evidence="1">
    <location>
        <begin position="1"/>
        <end position="65"/>
    </location>
</feature>
<accession>A0ABN1WD03</accession>
<feature type="compositionally biased region" description="Basic and acidic residues" evidence="1">
    <location>
        <begin position="43"/>
        <end position="52"/>
    </location>
</feature>
<keyword evidence="3" id="KW-1185">Reference proteome</keyword>
<dbReference type="EMBL" id="BAAALF010000075">
    <property type="protein sequence ID" value="GAA1246451.1"/>
    <property type="molecule type" value="Genomic_DNA"/>
</dbReference>
<organism evidence="2 3">
    <name type="scientific">Kitasatospora nipponensis</name>
    <dbReference type="NCBI Taxonomy" id="258049"/>
    <lineage>
        <taxon>Bacteria</taxon>
        <taxon>Bacillati</taxon>
        <taxon>Actinomycetota</taxon>
        <taxon>Actinomycetes</taxon>
        <taxon>Kitasatosporales</taxon>
        <taxon>Streptomycetaceae</taxon>
        <taxon>Kitasatospora</taxon>
    </lineage>
</organism>